<evidence type="ECO:0000313" key="12">
    <source>
        <dbReference type="Proteomes" id="UP000358366"/>
    </source>
</evidence>
<gene>
    <name evidence="11" type="primary">ytrF</name>
    <name evidence="11" type="ORF">DFSSTS7063_02989</name>
</gene>
<dbReference type="AlphaFoldDB" id="A0A564URA7"/>
<feature type="transmembrane region" description="Helical" evidence="8">
    <location>
        <begin position="394"/>
        <end position="416"/>
    </location>
</feature>
<dbReference type="InterPro" id="IPR050250">
    <property type="entry name" value="Macrolide_Exporter_MacB"/>
</dbReference>
<dbReference type="InterPro" id="IPR003838">
    <property type="entry name" value="ABC3_permease_C"/>
</dbReference>
<feature type="region of interest" description="Disordered" evidence="7">
    <location>
        <begin position="70"/>
        <end position="91"/>
    </location>
</feature>
<evidence type="ECO:0000256" key="4">
    <source>
        <dbReference type="ARBA" id="ARBA00022989"/>
    </source>
</evidence>
<dbReference type="InterPro" id="IPR025857">
    <property type="entry name" value="MacB_PCD"/>
</dbReference>
<feature type="transmembrane region" description="Helical" evidence="8">
    <location>
        <begin position="21"/>
        <end position="45"/>
    </location>
</feature>
<comment type="similarity">
    <text evidence="6">Belongs to the ABC-4 integral membrane protein family.</text>
</comment>
<feature type="compositionally biased region" description="Basic and acidic residues" evidence="7">
    <location>
        <begin position="79"/>
        <end position="91"/>
    </location>
</feature>
<feature type="domain" description="MacB-like periplasmic core" evidence="10">
    <location>
        <begin position="21"/>
        <end position="157"/>
    </location>
</feature>
<keyword evidence="3 8" id="KW-0812">Transmembrane</keyword>
<evidence type="ECO:0000256" key="6">
    <source>
        <dbReference type="ARBA" id="ARBA00038076"/>
    </source>
</evidence>
<evidence type="ECO:0000256" key="2">
    <source>
        <dbReference type="ARBA" id="ARBA00022475"/>
    </source>
</evidence>
<organism evidence="11 12">
    <name type="scientific">Dorea formicigenerans</name>
    <dbReference type="NCBI Taxonomy" id="39486"/>
    <lineage>
        <taxon>Bacteria</taxon>
        <taxon>Bacillati</taxon>
        <taxon>Bacillota</taxon>
        <taxon>Clostridia</taxon>
        <taxon>Lachnospirales</taxon>
        <taxon>Lachnospiraceae</taxon>
        <taxon>Dorea</taxon>
    </lineage>
</organism>
<dbReference type="Pfam" id="PF02687">
    <property type="entry name" value="FtsX"/>
    <property type="match status" value="1"/>
</dbReference>
<dbReference type="RefSeq" id="WP_144126028.1">
    <property type="nucleotide sequence ID" value="NZ_CABHNI010000054.1"/>
</dbReference>
<dbReference type="PANTHER" id="PTHR30572:SF4">
    <property type="entry name" value="ABC TRANSPORTER PERMEASE YTRF"/>
    <property type="match status" value="1"/>
</dbReference>
<name>A0A564URA7_9FIRM</name>
<keyword evidence="5 8" id="KW-0472">Membrane</keyword>
<protein>
    <submittedName>
        <fullName evidence="11">ABC transporter permease YtrF</fullName>
    </submittedName>
</protein>
<feature type="transmembrane region" description="Helical" evidence="8">
    <location>
        <begin position="436"/>
        <end position="461"/>
    </location>
</feature>
<reference evidence="11 12" key="1">
    <citation type="submission" date="2019-07" db="EMBL/GenBank/DDBJ databases">
        <authorList>
            <person name="Hibberd C M."/>
            <person name="Gehrig L. J."/>
            <person name="Chang H.-W."/>
            <person name="Venkatesh S."/>
        </authorList>
    </citation>
    <scope>NUCLEOTIDE SEQUENCE [LARGE SCALE GENOMIC DNA]</scope>
    <source>
        <strain evidence="11">Dorea_formicigenerans_SSTS_Bg7063</strain>
    </source>
</reference>
<feature type="domain" description="ABC3 transporter permease C-terminal" evidence="9">
    <location>
        <begin position="350"/>
        <end position="471"/>
    </location>
</feature>
<dbReference type="GO" id="GO:0022857">
    <property type="term" value="F:transmembrane transporter activity"/>
    <property type="evidence" value="ECO:0007669"/>
    <property type="project" value="TreeGrafter"/>
</dbReference>
<keyword evidence="2" id="KW-1003">Cell membrane</keyword>
<evidence type="ECO:0000256" key="7">
    <source>
        <dbReference type="SAM" id="MobiDB-lite"/>
    </source>
</evidence>
<evidence type="ECO:0000256" key="3">
    <source>
        <dbReference type="ARBA" id="ARBA00022692"/>
    </source>
</evidence>
<evidence type="ECO:0000259" key="10">
    <source>
        <dbReference type="Pfam" id="PF12704"/>
    </source>
</evidence>
<dbReference type="GO" id="GO:0005886">
    <property type="term" value="C:plasma membrane"/>
    <property type="evidence" value="ECO:0007669"/>
    <property type="project" value="UniProtKB-SubCell"/>
</dbReference>
<dbReference type="Proteomes" id="UP000358366">
    <property type="component" value="Unassembled WGS sequence"/>
</dbReference>
<dbReference type="EMBL" id="CABHNI010000054">
    <property type="protein sequence ID" value="VUX21821.1"/>
    <property type="molecule type" value="Genomic_DNA"/>
</dbReference>
<accession>A0A564URA7</accession>
<evidence type="ECO:0000256" key="1">
    <source>
        <dbReference type="ARBA" id="ARBA00004651"/>
    </source>
</evidence>
<evidence type="ECO:0000256" key="5">
    <source>
        <dbReference type="ARBA" id="ARBA00023136"/>
    </source>
</evidence>
<dbReference type="Pfam" id="PF12704">
    <property type="entry name" value="MacB_PCD"/>
    <property type="match status" value="1"/>
</dbReference>
<feature type="transmembrane region" description="Helical" evidence="8">
    <location>
        <begin position="341"/>
        <end position="363"/>
    </location>
</feature>
<proteinExistence type="inferred from homology"/>
<keyword evidence="4 8" id="KW-1133">Transmembrane helix</keyword>
<evidence type="ECO:0000256" key="8">
    <source>
        <dbReference type="SAM" id="Phobius"/>
    </source>
</evidence>
<evidence type="ECO:0000313" key="11">
    <source>
        <dbReference type="EMBL" id="VUX21821.1"/>
    </source>
</evidence>
<evidence type="ECO:0000259" key="9">
    <source>
        <dbReference type="Pfam" id="PF02687"/>
    </source>
</evidence>
<dbReference type="PANTHER" id="PTHR30572">
    <property type="entry name" value="MEMBRANE COMPONENT OF TRANSPORTER-RELATED"/>
    <property type="match status" value="1"/>
</dbReference>
<sequence>MSWIDLLRMSASNLKRRKLRTFLTVLGVVIGTASIVVMVSLGLGLQKSVYDEMEQSGGLTTINVTGSGSAGGGMMHSSNSDKSDKSDKSDEASKYIDDNCVKKFGELEHVKAAAPIYETSAICLKGKYEGNISLYASTPEGLRMRDIKLADGGTLPKSGTGKLELVYGNNVLANFSERGNNSSGYWETGELPDIDLMKDSMFMILDQDAYYNRQSSGGLQGDAGTDGNGTSNVPKSAKKHIVTASGVVAGGVDDYNVNSYYVFCDLDTLKQIMKKEFKGRVIPGQPSTKSGKAYKEFYYSSAQVKVDDMSNVNDVAKQIREMGYNVETNVEYMDSMKKQMAVIQAVLGGIGAISLIVAAIGIANTMMMSIYERTKEIGVIKVLGCSLKNIKQMFLIEAAFIGLLGGIVGNMVSFAMSGAINIVTAQSSTLGVEGNISYIPVWLVLISIGFAMLVGMVAGYFPALRAMRLSPLAAIRSE</sequence>
<comment type="subcellular location">
    <subcellularLocation>
        <location evidence="1">Cell membrane</location>
        <topology evidence="1">Multi-pass membrane protein</topology>
    </subcellularLocation>
</comment>